<dbReference type="SUPFAM" id="SSF82199">
    <property type="entry name" value="SET domain"/>
    <property type="match status" value="1"/>
</dbReference>
<proteinExistence type="predicted"/>
<dbReference type="InterPro" id="IPR045318">
    <property type="entry name" value="EZH1/2-like"/>
</dbReference>
<dbReference type="Pfam" id="PF18264">
    <property type="entry name" value="preSET_CXC"/>
    <property type="match status" value="1"/>
</dbReference>
<dbReference type="GO" id="GO:0031507">
    <property type="term" value="P:heterochromatin formation"/>
    <property type="evidence" value="ECO:0007669"/>
    <property type="project" value="TreeGrafter"/>
</dbReference>
<keyword evidence="1" id="KW-0489">Methyltransferase</keyword>
<dbReference type="Pfam" id="PF00856">
    <property type="entry name" value="SET"/>
    <property type="match status" value="1"/>
</dbReference>
<dbReference type="OMA" id="CNGRARY"/>
<dbReference type="GO" id="GO:0005634">
    <property type="term" value="C:nucleus"/>
    <property type="evidence" value="ECO:0007669"/>
    <property type="project" value="TreeGrafter"/>
</dbReference>
<evidence type="ECO:0000259" key="9">
    <source>
        <dbReference type="PROSITE" id="PS51633"/>
    </source>
</evidence>
<evidence type="ECO:0000256" key="4">
    <source>
        <dbReference type="ARBA" id="ARBA00023015"/>
    </source>
</evidence>
<keyword evidence="5" id="KW-0804">Transcription</keyword>
<feature type="domain" description="CXC" evidence="9">
    <location>
        <begin position="7"/>
        <end position="115"/>
    </location>
</feature>
<dbReference type="PANTHER" id="PTHR45747:SF4">
    <property type="entry name" value="HISTONE-LYSINE N-METHYLTRANSFERASE E(Z)"/>
    <property type="match status" value="1"/>
</dbReference>
<keyword evidence="11" id="KW-1185">Reference proteome</keyword>
<dbReference type="Gramene" id="Kaladp0418s0012.1.v1.1">
    <property type="protein sequence ID" value="Kaladp0418s0012.1.v1.1"/>
    <property type="gene ID" value="Kaladp0418s0012.v1.1"/>
</dbReference>
<dbReference type="InterPro" id="IPR026489">
    <property type="entry name" value="CXC_dom"/>
</dbReference>
<dbReference type="Gene3D" id="2.170.270.10">
    <property type="entry name" value="SET domain"/>
    <property type="match status" value="1"/>
</dbReference>
<dbReference type="GO" id="GO:0003682">
    <property type="term" value="F:chromatin binding"/>
    <property type="evidence" value="ECO:0007669"/>
    <property type="project" value="TreeGrafter"/>
</dbReference>
<sequence length="279" mass="31206">METSTGSNNPQLTQFVPCSKVMAGQAKPHPTPCKCESACTAQCVCLTKNMCCETDCGCPENCENRYRGCYCSTGQCRSKRCPCFTAERECDSNICRNCSLCDGDGSTVGQPEHKSSCNNMNLQKGLGRRLYRGSTELPGWGLFNSDFIKKDDFIGEYVGEVITNEEANRRQAEHPGSSYFFTLDDEYIADAGKTIWNLLRFGNHSTNRANCYAVCMFVKGQYRIALFAKEDIVEENELFLDYGPQFHWNGTEKIELPPKVGTSRGRSGKKTKRKKAKKA</sequence>
<name>A0A7N0V922_KALFE</name>
<organism evidence="10 11">
    <name type="scientific">Kalanchoe fedtschenkoi</name>
    <name type="common">Lavender scallops</name>
    <name type="synonym">South American air plant</name>
    <dbReference type="NCBI Taxonomy" id="63787"/>
    <lineage>
        <taxon>Eukaryota</taxon>
        <taxon>Viridiplantae</taxon>
        <taxon>Streptophyta</taxon>
        <taxon>Embryophyta</taxon>
        <taxon>Tracheophyta</taxon>
        <taxon>Spermatophyta</taxon>
        <taxon>Magnoliopsida</taxon>
        <taxon>eudicotyledons</taxon>
        <taxon>Gunneridae</taxon>
        <taxon>Pentapetalae</taxon>
        <taxon>Saxifragales</taxon>
        <taxon>Crassulaceae</taxon>
        <taxon>Kalanchoe</taxon>
    </lineage>
</organism>
<evidence type="ECO:0000256" key="3">
    <source>
        <dbReference type="ARBA" id="ARBA00022691"/>
    </source>
</evidence>
<feature type="compositionally biased region" description="Basic residues" evidence="7">
    <location>
        <begin position="266"/>
        <end position="279"/>
    </location>
</feature>
<feature type="domain" description="SET" evidence="8">
    <location>
        <begin position="128"/>
        <end position="243"/>
    </location>
</feature>
<evidence type="ECO:0000256" key="1">
    <source>
        <dbReference type="ARBA" id="ARBA00022603"/>
    </source>
</evidence>
<keyword evidence="2" id="KW-0808">Transferase</keyword>
<dbReference type="PROSITE" id="PS50280">
    <property type="entry name" value="SET"/>
    <property type="match status" value="1"/>
</dbReference>
<evidence type="ECO:0000259" key="8">
    <source>
        <dbReference type="PROSITE" id="PS50280"/>
    </source>
</evidence>
<comment type="catalytic activity">
    <reaction evidence="6">
        <text>L-lysyl(27)-[histone H3] + 3 S-adenosyl-L-methionine = N(6),N(6),N(6)-trimethyl-L-lysyl(27)-[histone H3] + 3 S-adenosyl-L-homocysteine + 3 H(+)</text>
        <dbReference type="Rhea" id="RHEA:60292"/>
        <dbReference type="Rhea" id="RHEA-COMP:15535"/>
        <dbReference type="Rhea" id="RHEA-COMP:15548"/>
        <dbReference type="ChEBI" id="CHEBI:15378"/>
        <dbReference type="ChEBI" id="CHEBI:29969"/>
        <dbReference type="ChEBI" id="CHEBI:57856"/>
        <dbReference type="ChEBI" id="CHEBI:59789"/>
        <dbReference type="ChEBI" id="CHEBI:61961"/>
        <dbReference type="EC" id="2.1.1.356"/>
    </reaction>
</comment>
<dbReference type="SMART" id="SM00317">
    <property type="entry name" value="SET"/>
    <property type="match status" value="1"/>
</dbReference>
<dbReference type="PANTHER" id="PTHR45747">
    <property type="entry name" value="HISTONE-LYSINE N-METHYLTRANSFERASE E(Z)"/>
    <property type="match status" value="1"/>
</dbReference>
<evidence type="ECO:0000256" key="6">
    <source>
        <dbReference type="ARBA" id="ARBA00048568"/>
    </source>
</evidence>
<protein>
    <submittedName>
        <fullName evidence="10">Uncharacterized protein</fullName>
    </submittedName>
</protein>
<reference evidence="10" key="1">
    <citation type="submission" date="2021-01" db="UniProtKB">
        <authorList>
            <consortium name="EnsemblPlants"/>
        </authorList>
    </citation>
    <scope>IDENTIFICATION</scope>
</reference>
<evidence type="ECO:0000256" key="5">
    <source>
        <dbReference type="ARBA" id="ARBA00023163"/>
    </source>
</evidence>
<dbReference type="EnsemblPlants" id="Kaladp0418s0012.1.v1.1">
    <property type="protein sequence ID" value="Kaladp0418s0012.1.v1.1"/>
    <property type="gene ID" value="Kaladp0418s0012.v1.1"/>
</dbReference>
<evidence type="ECO:0000256" key="7">
    <source>
        <dbReference type="SAM" id="MobiDB-lite"/>
    </source>
</evidence>
<evidence type="ECO:0000256" key="2">
    <source>
        <dbReference type="ARBA" id="ARBA00022679"/>
    </source>
</evidence>
<dbReference type="Proteomes" id="UP000594263">
    <property type="component" value="Unplaced"/>
</dbReference>
<dbReference type="InterPro" id="IPR046341">
    <property type="entry name" value="SET_dom_sf"/>
</dbReference>
<dbReference type="InterPro" id="IPR041355">
    <property type="entry name" value="Pre-SET_CXC"/>
</dbReference>
<dbReference type="InterPro" id="IPR001214">
    <property type="entry name" value="SET_dom"/>
</dbReference>
<evidence type="ECO:0000313" key="10">
    <source>
        <dbReference type="EnsemblPlants" id="Kaladp0418s0012.2.v1.1"/>
    </source>
</evidence>
<accession>A0A7N0V922</accession>
<evidence type="ECO:0000313" key="11">
    <source>
        <dbReference type="Proteomes" id="UP000594263"/>
    </source>
</evidence>
<dbReference type="GO" id="GO:0032259">
    <property type="term" value="P:methylation"/>
    <property type="evidence" value="ECO:0007669"/>
    <property type="project" value="UniProtKB-KW"/>
</dbReference>
<keyword evidence="4" id="KW-0805">Transcription regulation</keyword>
<dbReference type="Gramene" id="Kaladp0418s0012.2.v1.1">
    <property type="protein sequence ID" value="Kaladp0418s0012.2.v1.1"/>
    <property type="gene ID" value="Kaladp0418s0012.v1.1"/>
</dbReference>
<dbReference type="PROSITE" id="PS51633">
    <property type="entry name" value="CXC"/>
    <property type="match status" value="1"/>
</dbReference>
<keyword evidence="3" id="KW-0949">S-adenosyl-L-methionine</keyword>
<feature type="region of interest" description="Disordered" evidence="7">
    <location>
        <begin position="255"/>
        <end position="279"/>
    </location>
</feature>
<dbReference type="GO" id="GO:0140951">
    <property type="term" value="F:histone H3K27 trimethyltransferase activity"/>
    <property type="evidence" value="ECO:0007669"/>
    <property type="project" value="UniProtKB-EC"/>
</dbReference>
<dbReference type="AlphaFoldDB" id="A0A7N0V922"/>
<dbReference type="EnsemblPlants" id="Kaladp0418s0012.2.v1.1">
    <property type="protein sequence ID" value="Kaladp0418s0012.2.v1.1"/>
    <property type="gene ID" value="Kaladp0418s0012.v1.1"/>
</dbReference>